<dbReference type="EMBL" id="HBIX01034170">
    <property type="protein sequence ID" value="CAE0729531.1"/>
    <property type="molecule type" value="Transcribed_RNA"/>
</dbReference>
<evidence type="ECO:0000313" key="2">
    <source>
        <dbReference type="EMBL" id="CAE0729531.1"/>
    </source>
</evidence>
<feature type="compositionally biased region" description="Polar residues" evidence="1">
    <location>
        <begin position="73"/>
        <end position="92"/>
    </location>
</feature>
<evidence type="ECO:0000256" key="1">
    <source>
        <dbReference type="SAM" id="MobiDB-lite"/>
    </source>
</evidence>
<sequence length="127" mass="14432">MQSLHNYIARTRTKARTEWLISIRKKFQAIIMTGKHVHCANECLIGLVTLMHLVRDDDIDSSALIEEKRRLNSRSSRINTSKRTSNRGGSSTHNKHSSTRNDALILELIQKLRLAQKDSPKVSGAVR</sequence>
<name>A0A7S4AWS3_9STRA</name>
<feature type="region of interest" description="Disordered" evidence="1">
    <location>
        <begin position="71"/>
        <end position="101"/>
    </location>
</feature>
<gene>
    <name evidence="2" type="ORF">PAUS00366_LOCUS22316</name>
</gene>
<proteinExistence type="predicted"/>
<dbReference type="AlphaFoldDB" id="A0A7S4AWS3"/>
<accession>A0A7S4AWS3</accession>
<reference evidence="2" key="1">
    <citation type="submission" date="2021-01" db="EMBL/GenBank/DDBJ databases">
        <authorList>
            <person name="Corre E."/>
            <person name="Pelletier E."/>
            <person name="Niang G."/>
            <person name="Scheremetjew M."/>
            <person name="Finn R."/>
            <person name="Kale V."/>
            <person name="Holt S."/>
            <person name="Cochrane G."/>
            <person name="Meng A."/>
            <person name="Brown T."/>
            <person name="Cohen L."/>
        </authorList>
    </citation>
    <scope>NUCLEOTIDE SEQUENCE</scope>
    <source>
        <strain evidence="2">10249 10 AB</strain>
    </source>
</reference>
<organism evidence="2">
    <name type="scientific">Pseudo-nitzschia australis</name>
    <dbReference type="NCBI Taxonomy" id="44445"/>
    <lineage>
        <taxon>Eukaryota</taxon>
        <taxon>Sar</taxon>
        <taxon>Stramenopiles</taxon>
        <taxon>Ochrophyta</taxon>
        <taxon>Bacillariophyta</taxon>
        <taxon>Bacillariophyceae</taxon>
        <taxon>Bacillariophycidae</taxon>
        <taxon>Bacillariales</taxon>
        <taxon>Bacillariaceae</taxon>
        <taxon>Pseudo-nitzschia</taxon>
    </lineage>
</organism>
<protein>
    <submittedName>
        <fullName evidence="2">Uncharacterized protein</fullName>
    </submittedName>
</protein>